<dbReference type="EMBL" id="NIXT01002175">
    <property type="protein sequence ID" value="OXE30478.1"/>
    <property type="molecule type" value="Genomic_DNA"/>
</dbReference>
<reference evidence="1 2" key="1">
    <citation type="journal article" date="2017" name="Appl. Environ. Microbiol.">
        <title>Parallel evolution of two clades of a major Atlantic endemic Vibrio parahaemolyticus pathogen lineage by independent acquisition of related pathogenicity islands.</title>
        <authorList>
            <person name="Xu F."/>
            <person name="Gonzalez-Escalona N."/>
            <person name="Drees K.P."/>
            <person name="Sebra R.P."/>
            <person name="Cooper V.S."/>
            <person name="Jones S.H."/>
            <person name="Whistler C.A."/>
        </authorList>
    </citation>
    <scope>NUCLEOTIDE SEQUENCE [LARGE SCALE GENOMIC DNA]</scope>
    <source>
        <strain evidence="1 2">MAVP-3</strain>
    </source>
</reference>
<organism evidence="1 2">
    <name type="scientific">Vibrio parahaemolyticus</name>
    <dbReference type="NCBI Taxonomy" id="670"/>
    <lineage>
        <taxon>Bacteria</taxon>
        <taxon>Pseudomonadati</taxon>
        <taxon>Pseudomonadota</taxon>
        <taxon>Gammaproteobacteria</taxon>
        <taxon>Vibrionales</taxon>
        <taxon>Vibrionaceae</taxon>
        <taxon>Vibrio</taxon>
    </lineage>
</organism>
<evidence type="ECO:0000313" key="2">
    <source>
        <dbReference type="Proteomes" id="UP000214596"/>
    </source>
</evidence>
<dbReference type="Proteomes" id="UP000214596">
    <property type="component" value="Unassembled WGS sequence"/>
</dbReference>
<protein>
    <submittedName>
        <fullName evidence="1">Uncharacterized protein</fullName>
    </submittedName>
</protein>
<feature type="non-terminal residue" evidence="1">
    <location>
        <position position="119"/>
    </location>
</feature>
<gene>
    <name evidence="1" type="ORF">CA163_23145</name>
</gene>
<dbReference type="AlphaFoldDB" id="A0A227J6H4"/>
<name>A0A227J6H4_VIBPH</name>
<proteinExistence type="predicted"/>
<comment type="caution">
    <text evidence="1">The sequence shown here is derived from an EMBL/GenBank/DDBJ whole genome shotgun (WGS) entry which is preliminary data.</text>
</comment>
<evidence type="ECO:0000313" key="1">
    <source>
        <dbReference type="EMBL" id="OXE30478.1"/>
    </source>
</evidence>
<sequence length="119" mass="13440">MLSAQTQTEAQQKLLNYIGEVRRALKRFYHLPYLVTNNPETIAFVKGNLTYYEPLQAQLTQLDKAANTEGWLILSTSGEVLVSSLIDERFSRSDRRAIVEQIHRQGEGVSLVNKTKGSS</sequence>
<accession>A0A227J6H4</accession>